<protein>
    <submittedName>
        <fullName evidence="1">Uncharacterized protein</fullName>
    </submittedName>
</protein>
<dbReference type="RefSeq" id="XP_033444159.1">
    <property type="nucleotide sequence ID" value="XM_033596992.1"/>
</dbReference>
<keyword evidence="2" id="KW-1185">Reference proteome</keyword>
<evidence type="ECO:0000313" key="2">
    <source>
        <dbReference type="Proteomes" id="UP000800082"/>
    </source>
</evidence>
<feature type="non-terminal residue" evidence="1">
    <location>
        <position position="1"/>
    </location>
</feature>
<dbReference type="OrthoDB" id="4842715at2759"/>
<sequence>LLRTEVLGLKAWLAQIRVLGTNPDCTCGHPRQTLSHARLKLMERAGTTDLPRILINQEKVVAAGRWLLDTGLLEQF</sequence>
<dbReference type="Proteomes" id="UP000800082">
    <property type="component" value="Unassembled WGS sequence"/>
</dbReference>
<organism evidence="1 2">
    <name type="scientific">Didymella exigua CBS 183.55</name>
    <dbReference type="NCBI Taxonomy" id="1150837"/>
    <lineage>
        <taxon>Eukaryota</taxon>
        <taxon>Fungi</taxon>
        <taxon>Dikarya</taxon>
        <taxon>Ascomycota</taxon>
        <taxon>Pezizomycotina</taxon>
        <taxon>Dothideomycetes</taxon>
        <taxon>Pleosporomycetidae</taxon>
        <taxon>Pleosporales</taxon>
        <taxon>Pleosporineae</taxon>
        <taxon>Didymellaceae</taxon>
        <taxon>Didymella</taxon>
    </lineage>
</organism>
<dbReference type="GeneID" id="54354659"/>
<accession>A0A6A5RB61</accession>
<reference evidence="1" key="1">
    <citation type="journal article" date="2020" name="Stud. Mycol.">
        <title>101 Dothideomycetes genomes: a test case for predicting lifestyles and emergence of pathogens.</title>
        <authorList>
            <person name="Haridas S."/>
            <person name="Albert R."/>
            <person name="Binder M."/>
            <person name="Bloem J."/>
            <person name="Labutti K."/>
            <person name="Salamov A."/>
            <person name="Andreopoulos B."/>
            <person name="Baker S."/>
            <person name="Barry K."/>
            <person name="Bills G."/>
            <person name="Bluhm B."/>
            <person name="Cannon C."/>
            <person name="Castanera R."/>
            <person name="Culley D."/>
            <person name="Daum C."/>
            <person name="Ezra D."/>
            <person name="Gonzalez J."/>
            <person name="Henrissat B."/>
            <person name="Kuo A."/>
            <person name="Liang C."/>
            <person name="Lipzen A."/>
            <person name="Lutzoni F."/>
            <person name="Magnuson J."/>
            <person name="Mondo S."/>
            <person name="Nolan M."/>
            <person name="Ohm R."/>
            <person name="Pangilinan J."/>
            <person name="Park H.-J."/>
            <person name="Ramirez L."/>
            <person name="Alfaro M."/>
            <person name="Sun H."/>
            <person name="Tritt A."/>
            <person name="Yoshinaga Y."/>
            <person name="Zwiers L.-H."/>
            <person name="Turgeon B."/>
            <person name="Goodwin S."/>
            <person name="Spatafora J."/>
            <person name="Crous P."/>
            <person name="Grigoriev I."/>
        </authorList>
    </citation>
    <scope>NUCLEOTIDE SEQUENCE</scope>
    <source>
        <strain evidence="1">CBS 183.55</strain>
    </source>
</reference>
<name>A0A6A5RB61_9PLEO</name>
<proteinExistence type="predicted"/>
<gene>
    <name evidence="1" type="ORF">M421DRAFT_73891</name>
</gene>
<dbReference type="EMBL" id="ML978999">
    <property type="protein sequence ID" value="KAF1923906.1"/>
    <property type="molecule type" value="Genomic_DNA"/>
</dbReference>
<evidence type="ECO:0000313" key="1">
    <source>
        <dbReference type="EMBL" id="KAF1923906.1"/>
    </source>
</evidence>
<dbReference type="AlphaFoldDB" id="A0A6A5RB61"/>